<proteinExistence type="predicted"/>
<dbReference type="InterPro" id="IPR055385">
    <property type="entry name" value="GpJ_HDII-ins2"/>
</dbReference>
<feature type="domain" description="Tip attachment protein J HDII-ins2" evidence="2">
    <location>
        <begin position="426"/>
        <end position="521"/>
    </location>
</feature>
<feature type="region of interest" description="Disordered" evidence="1">
    <location>
        <begin position="217"/>
        <end position="236"/>
    </location>
</feature>
<dbReference type="EMBL" id="NEVQ01000012">
    <property type="protein sequence ID" value="OZI57677.1"/>
    <property type="molecule type" value="Genomic_DNA"/>
</dbReference>
<sequence length="900" mass="100311">MRIDIYSTFLPDIPVEKNEWNGDTFAGFLDENEIEWRERESLPIVVKIDDVEVPPEAWENALAPEAVVSVFVTPGGGVFKSIGSIIGKIFNAVFGWMMPKTASSSYNSPEQGKQLQTVDAKANQAKLGEVVPETAGRHIRYPEYLTPPHRFFENKREQRVQFLACVGPGLYSVQSGDVKVGDTPFDTLGEDATYVLYPPGAELVGDYASEHWHQTEEVGGTSSGTPGLELSTESANRNNTDPASYVFNWDAIERLEGEWPPGWGPGSIVQVEYPIPYEVVTISVPPTESEPGYQISEITGWFHHLPDAMLVENAIISLGAFDSITTYRIRTIEAGTTLGTYTVRLEQVGSGSPIVLTPGAAQILRFASDLSRSIYAVSGETVIQVAPGRFQTEGSPLTVSGAKVRYMGGNAYGEWTGEFVCVPGNETTGTIEFDVFFPNGLAFVADDGEVESRTVDVQLQYRDIDTGVRTTVARTYTEATLDQIGFTERIDLPTPIRPACRMRRITANSTSTQVQDKCHWYGLKARLPIRTVYPNWTTISVSLRSGGRIAAQSENQINLVVERRLPQLNPDNTWTEPQATRQISAFFRYILTTIGYTDDQIDMEELQRLHSIWFSRGETLDYVFDETTVKEALQLAVAAGMGEVTVSDGKVRPIREGVRTVFEQAYSPQNMTAPLRREFTARLPEDADGVEVEFMNPNTWTKDVVRCGLPGDAFTKVEKMTARGVLDGVRAWRIGMRRRRQMRYRRWSYSFGTELDALNSEYKSYVPLFADIPGYGQSALIEDISPAPGGSARVRLSEKMRWEEGQSHIFGYRKPDGTFSGSFPAERGSDDYEVIVPLPAPWPEVTLKMELPHAYFGVSERFCFPAWITDIAPRGNNAVSVKAENYDDREYASDDEFPPT</sequence>
<evidence type="ECO:0000256" key="1">
    <source>
        <dbReference type="SAM" id="MobiDB-lite"/>
    </source>
</evidence>
<dbReference type="RefSeq" id="WP_094837744.1">
    <property type="nucleotide sequence ID" value="NZ_NEVQ01000012.1"/>
</dbReference>
<gene>
    <name evidence="3" type="ORF">CAL20_09895</name>
</gene>
<dbReference type="Pfam" id="PF24801">
    <property type="entry name" value="FNIII-A_GpJ"/>
    <property type="match status" value="1"/>
</dbReference>
<evidence type="ECO:0000313" key="4">
    <source>
        <dbReference type="Proteomes" id="UP000216885"/>
    </source>
</evidence>
<comment type="caution">
    <text evidence="3">The sequence shown here is derived from an EMBL/GenBank/DDBJ whole genome shotgun (WGS) entry which is preliminary data.</text>
</comment>
<keyword evidence="4" id="KW-1185">Reference proteome</keyword>
<evidence type="ECO:0000313" key="3">
    <source>
        <dbReference type="EMBL" id="OZI57677.1"/>
    </source>
</evidence>
<dbReference type="NCBIfam" id="NF040662">
    <property type="entry name" value="attach_TipJ_rel"/>
    <property type="match status" value="1"/>
</dbReference>
<dbReference type="Proteomes" id="UP000216885">
    <property type="component" value="Unassembled WGS sequence"/>
</dbReference>
<accession>A0A261U840</accession>
<evidence type="ECO:0000259" key="2">
    <source>
        <dbReference type="Pfam" id="PF24801"/>
    </source>
</evidence>
<reference evidence="3 4" key="1">
    <citation type="submission" date="2017-05" db="EMBL/GenBank/DDBJ databases">
        <title>Complete and WGS of Bordetella genogroups.</title>
        <authorList>
            <person name="Spilker T."/>
            <person name="LiPuma J."/>
        </authorList>
    </citation>
    <scope>NUCLEOTIDE SEQUENCE [LARGE SCALE GENOMIC DNA]</scope>
    <source>
        <strain evidence="3 4">AU9919</strain>
    </source>
</reference>
<organism evidence="3 4">
    <name type="scientific">Bordetella genomosp. 4</name>
    <dbReference type="NCBI Taxonomy" id="463044"/>
    <lineage>
        <taxon>Bacteria</taxon>
        <taxon>Pseudomonadati</taxon>
        <taxon>Pseudomonadota</taxon>
        <taxon>Betaproteobacteria</taxon>
        <taxon>Burkholderiales</taxon>
        <taxon>Alcaligenaceae</taxon>
        <taxon>Bordetella</taxon>
    </lineage>
</organism>
<name>A0A261U840_9BORD</name>
<protein>
    <recommendedName>
        <fullName evidence="2">Tip attachment protein J HDII-ins2 domain-containing protein</fullName>
    </recommendedName>
</protein>
<dbReference type="AlphaFoldDB" id="A0A261U840"/>